<dbReference type="Pfam" id="PF24758">
    <property type="entry name" value="LRR_At5g56370"/>
    <property type="match status" value="1"/>
</dbReference>
<evidence type="ECO:0000259" key="2">
    <source>
        <dbReference type="Pfam" id="PF00646"/>
    </source>
</evidence>
<dbReference type="InterPro" id="IPR055411">
    <property type="entry name" value="LRR_FXL15/At3g58940/PEG3-like"/>
</dbReference>
<dbReference type="PANTHER" id="PTHR34709">
    <property type="entry name" value="OS10G0396666 PROTEIN"/>
    <property type="match status" value="1"/>
</dbReference>
<dbReference type="InterPro" id="IPR055312">
    <property type="entry name" value="FBL15-like"/>
</dbReference>
<dbReference type="SUPFAM" id="SSF81383">
    <property type="entry name" value="F-box domain"/>
    <property type="match status" value="1"/>
</dbReference>
<dbReference type="EMBL" id="JACEFO010000718">
    <property type="protein sequence ID" value="KAF8759195.1"/>
    <property type="molecule type" value="Genomic_DNA"/>
</dbReference>
<dbReference type="PANTHER" id="PTHR34709:SF62">
    <property type="entry name" value="OS12G0545400 PROTEIN"/>
    <property type="match status" value="1"/>
</dbReference>
<dbReference type="InterPro" id="IPR001810">
    <property type="entry name" value="F-box_dom"/>
</dbReference>
<evidence type="ECO:0000313" key="5">
    <source>
        <dbReference type="Proteomes" id="UP000636709"/>
    </source>
</evidence>
<dbReference type="Pfam" id="PF00646">
    <property type="entry name" value="F-box"/>
    <property type="match status" value="1"/>
</dbReference>
<accession>A0A835FHD4</accession>
<evidence type="ECO:0000313" key="4">
    <source>
        <dbReference type="EMBL" id="KAF8759195.1"/>
    </source>
</evidence>
<sequence length="486" mass="53908">MMQVGGDVKMDHRRRRRRRSPPRGPRRVTRSQSRPGDLSVLPDELLHLVLARLGCLRAAARTSGVSSRWRNLWTGIDEVAIRDLAPVAIHAALARLARSRSSVSTLDIHVPEQRAGLRVSAVDSLLSAAAGLSPGELSVTIPELPYDRDVAVSLPRLDATRSLKLNVPGVIFVSPPGRVFPSLETLSISDCAMDIAAMLPRCPKLRVLSVSKAPESVATIKVHSASLQEFAGSILDQSVVDVAAPALKKLTLSFDMGMDGNLSVVAPMVEEMYLKCWYYSMYVGLFSDTWRVCFLSILAAESKEQRKRTGGDTSALVLPRAQVMSLKILVSTHPSQRNFAQEMEKLPSVLVSVLELKIASLGHVFGPMVLYLLGIYTEVQKLDIVLLESLAHIEDSCFRRRCHCEVPNKNWRDQTLSLVSITEVEIKGLRGEYHEVDFLALLFKCAPMLERVNVELRNGVIPETDWHNLVQDTFQEYPCVDSTIRV</sequence>
<evidence type="ECO:0008006" key="6">
    <source>
        <dbReference type="Google" id="ProtNLM"/>
    </source>
</evidence>
<evidence type="ECO:0000259" key="3">
    <source>
        <dbReference type="Pfam" id="PF24758"/>
    </source>
</evidence>
<name>A0A835FHD4_9POAL</name>
<comment type="caution">
    <text evidence="4">The sequence shown here is derived from an EMBL/GenBank/DDBJ whole genome shotgun (WGS) entry which is preliminary data.</text>
</comment>
<feature type="compositionally biased region" description="Basic residues" evidence="1">
    <location>
        <begin position="11"/>
        <end position="29"/>
    </location>
</feature>
<organism evidence="4 5">
    <name type="scientific">Digitaria exilis</name>
    <dbReference type="NCBI Taxonomy" id="1010633"/>
    <lineage>
        <taxon>Eukaryota</taxon>
        <taxon>Viridiplantae</taxon>
        <taxon>Streptophyta</taxon>
        <taxon>Embryophyta</taxon>
        <taxon>Tracheophyta</taxon>
        <taxon>Spermatophyta</taxon>
        <taxon>Magnoliopsida</taxon>
        <taxon>Liliopsida</taxon>
        <taxon>Poales</taxon>
        <taxon>Poaceae</taxon>
        <taxon>PACMAD clade</taxon>
        <taxon>Panicoideae</taxon>
        <taxon>Panicodae</taxon>
        <taxon>Paniceae</taxon>
        <taxon>Anthephorinae</taxon>
        <taxon>Digitaria</taxon>
    </lineage>
</organism>
<feature type="domain" description="F-box" evidence="2">
    <location>
        <begin position="38"/>
        <end position="74"/>
    </location>
</feature>
<protein>
    <recommendedName>
        <fullName evidence="6">F-box domain-containing protein</fullName>
    </recommendedName>
</protein>
<evidence type="ECO:0000256" key="1">
    <source>
        <dbReference type="SAM" id="MobiDB-lite"/>
    </source>
</evidence>
<feature type="region of interest" description="Disordered" evidence="1">
    <location>
        <begin position="1"/>
        <end position="36"/>
    </location>
</feature>
<dbReference type="Proteomes" id="UP000636709">
    <property type="component" value="Unassembled WGS sequence"/>
</dbReference>
<gene>
    <name evidence="4" type="ORF">HU200_010223</name>
</gene>
<reference evidence="4" key="1">
    <citation type="submission" date="2020-07" db="EMBL/GenBank/DDBJ databases">
        <title>Genome sequence and genetic diversity analysis of an under-domesticated orphan crop, white fonio (Digitaria exilis).</title>
        <authorList>
            <person name="Bennetzen J.L."/>
            <person name="Chen S."/>
            <person name="Ma X."/>
            <person name="Wang X."/>
            <person name="Yssel A.E.J."/>
            <person name="Chaluvadi S.R."/>
            <person name="Johnson M."/>
            <person name="Gangashetty P."/>
            <person name="Hamidou F."/>
            <person name="Sanogo M.D."/>
            <person name="Zwaenepoel A."/>
            <person name="Wallace J."/>
            <person name="Van De Peer Y."/>
            <person name="Van Deynze A."/>
        </authorList>
    </citation>
    <scope>NUCLEOTIDE SEQUENCE</scope>
    <source>
        <tissue evidence="4">Leaves</tissue>
    </source>
</reference>
<dbReference type="OrthoDB" id="649076at2759"/>
<keyword evidence="5" id="KW-1185">Reference proteome</keyword>
<feature type="domain" description="F-box/LRR-repeat protein 15/At3g58940/PEG3-like LRR" evidence="3">
    <location>
        <begin position="136"/>
        <end position="258"/>
    </location>
</feature>
<dbReference type="AlphaFoldDB" id="A0A835FHD4"/>
<dbReference type="InterPro" id="IPR036047">
    <property type="entry name" value="F-box-like_dom_sf"/>
</dbReference>
<proteinExistence type="predicted"/>